<reference evidence="7 8" key="1">
    <citation type="submission" date="2024-03" db="EMBL/GenBank/DDBJ databases">
        <title>A high-quality draft genome sequence of Diaporthe vaccinii, a causative agent of upright dieback and viscid rot disease in cranberry plants.</title>
        <authorList>
            <person name="Sarrasin M."/>
            <person name="Lang B.F."/>
            <person name="Burger G."/>
        </authorList>
    </citation>
    <scope>NUCLEOTIDE SEQUENCE [LARGE SCALE GENOMIC DNA]</scope>
    <source>
        <strain evidence="7 8">IS7</strain>
    </source>
</reference>
<evidence type="ECO:0000313" key="7">
    <source>
        <dbReference type="EMBL" id="KAL2280525.1"/>
    </source>
</evidence>
<dbReference type="Pfam" id="PF00067">
    <property type="entry name" value="p450"/>
    <property type="match status" value="1"/>
</dbReference>
<dbReference type="CDD" id="cd00302">
    <property type="entry name" value="cytochrome_P450"/>
    <property type="match status" value="1"/>
</dbReference>
<dbReference type="InterPro" id="IPR050121">
    <property type="entry name" value="Cytochrome_P450_monoxygenase"/>
</dbReference>
<dbReference type="PANTHER" id="PTHR24305">
    <property type="entry name" value="CYTOCHROME P450"/>
    <property type="match status" value="1"/>
</dbReference>
<protein>
    <recommendedName>
        <fullName evidence="9">Cytochrome P450</fullName>
    </recommendedName>
</protein>
<keyword evidence="3" id="KW-0349">Heme</keyword>
<keyword evidence="8" id="KW-1185">Reference proteome</keyword>
<dbReference type="SUPFAM" id="SSF48264">
    <property type="entry name" value="Cytochrome P450"/>
    <property type="match status" value="1"/>
</dbReference>
<keyword evidence="4" id="KW-0479">Metal-binding</keyword>
<evidence type="ECO:0000256" key="1">
    <source>
        <dbReference type="ARBA" id="ARBA00001971"/>
    </source>
</evidence>
<dbReference type="Proteomes" id="UP001600888">
    <property type="component" value="Unassembled WGS sequence"/>
</dbReference>
<comment type="cofactor">
    <cofactor evidence="1">
        <name>heme</name>
        <dbReference type="ChEBI" id="CHEBI:30413"/>
    </cofactor>
</comment>
<evidence type="ECO:0008006" key="9">
    <source>
        <dbReference type="Google" id="ProtNLM"/>
    </source>
</evidence>
<name>A0ABR4EDQ0_9PEZI</name>
<dbReference type="EMBL" id="JBAWTH010000066">
    <property type="protein sequence ID" value="KAL2280525.1"/>
    <property type="molecule type" value="Genomic_DNA"/>
</dbReference>
<evidence type="ECO:0000313" key="8">
    <source>
        <dbReference type="Proteomes" id="UP001600888"/>
    </source>
</evidence>
<dbReference type="PRINTS" id="PR00465">
    <property type="entry name" value="EP450IV"/>
</dbReference>
<organism evidence="7 8">
    <name type="scientific">Diaporthe vaccinii</name>
    <dbReference type="NCBI Taxonomy" id="105482"/>
    <lineage>
        <taxon>Eukaryota</taxon>
        <taxon>Fungi</taxon>
        <taxon>Dikarya</taxon>
        <taxon>Ascomycota</taxon>
        <taxon>Pezizomycotina</taxon>
        <taxon>Sordariomycetes</taxon>
        <taxon>Sordariomycetidae</taxon>
        <taxon>Diaporthales</taxon>
        <taxon>Diaporthaceae</taxon>
        <taxon>Diaporthe</taxon>
        <taxon>Diaporthe eres species complex</taxon>
    </lineage>
</organism>
<sequence>MTSKTFYITSEGSRHTAAVDVAGIENLEELQFDLACLFAVAKANTITLHANSDLIRSIGQVQTHDGDIQVKVDESPVREPLGPPQLPFVGNHLEIHPDHLGNHDRLFDRYGSMVKTVNMGTTVYLTNDPRVSEVVLGENEFFTKTTSDPSHPLYWMRDNTALFTCDTSSPAFKPSHKFVPPSMAPRAVRQYVPAMQKAVEESFRVFDELDRRQEAFNTYQYMFKIGGQIVYRVVLGLEVGHFETPDTPPHEIIRLMAEYLSLMKQTSLSPSWHKYLPFGKVKRLSHVHDRLWGLIDEVVIACKPPEGQDGADTPMHEAALNSSCLADYLKRAVDEGGQKLPHEYLLSNVVALVGAGLATSSSMLSLLLYALTRYPGNQQRLLQELVDHGTTSDTKWTYDGIMELPFLDRFVKEVHRVHSPSFQTARNAKKDVVLPGGWKIPEGGVVIPTFPSIHKHKDHWDNPERFDPDRWLAASGVDGEKRHRMAFTPFAAGPRGCIGYNVAQLEAKLVLASLVYRYQFVDVSKEPMVYDPEFLVIRPINCYVRAVRRTVWPEASPSK</sequence>
<accession>A0ABR4EDQ0</accession>
<evidence type="ECO:0000256" key="4">
    <source>
        <dbReference type="ARBA" id="ARBA00022723"/>
    </source>
</evidence>
<dbReference type="PRINTS" id="PR00385">
    <property type="entry name" value="P450"/>
</dbReference>
<evidence type="ECO:0000256" key="6">
    <source>
        <dbReference type="ARBA" id="ARBA00023033"/>
    </source>
</evidence>
<proteinExistence type="inferred from homology"/>
<evidence type="ECO:0000256" key="5">
    <source>
        <dbReference type="ARBA" id="ARBA00023004"/>
    </source>
</evidence>
<dbReference type="InterPro" id="IPR002403">
    <property type="entry name" value="Cyt_P450_E_grp-IV"/>
</dbReference>
<comment type="caution">
    <text evidence="7">The sequence shown here is derived from an EMBL/GenBank/DDBJ whole genome shotgun (WGS) entry which is preliminary data.</text>
</comment>
<keyword evidence="6" id="KW-0560">Oxidoreductase</keyword>
<dbReference type="Gene3D" id="1.10.630.10">
    <property type="entry name" value="Cytochrome P450"/>
    <property type="match status" value="1"/>
</dbReference>
<gene>
    <name evidence="7" type="ORF">FJTKL_12501</name>
</gene>
<keyword evidence="6" id="KW-0503">Monooxygenase</keyword>
<evidence type="ECO:0000256" key="2">
    <source>
        <dbReference type="ARBA" id="ARBA00010617"/>
    </source>
</evidence>
<dbReference type="InterPro" id="IPR036396">
    <property type="entry name" value="Cyt_P450_sf"/>
</dbReference>
<dbReference type="PANTHER" id="PTHR24305:SF87">
    <property type="entry name" value="CYTOCHROME P450 MONOOXYGENASE ALND-RELATED"/>
    <property type="match status" value="1"/>
</dbReference>
<evidence type="ECO:0000256" key="3">
    <source>
        <dbReference type="ARBA" id="ARBA00022617"/>
    </source>
</evidence>
<comment type="similarity">
    <text evidence="2">Belongs to the cytochrome P450 family.</text>
</comment>
<dbReference type="InterPro" id="IPR001128">
    <property type="entry name" value="Cyt_P450"/>
</dbReference>
<keyword evidence="5" id="KW-0408">Iron</keyword>